<dbReference type="AlphaFoldDB" id="A0A8J2KTB1"/>
<accession>A0A8J2KTB1</accession>
<name>A0A8J2KTB1_9HEXA</name>
<keyword evidence="2" id="KW-1185">Reference proteome</keyword>
<organism evidence="1 2">
    <name type="scientific">Allacma fusca</name>
    <dbReference type="NCBI Taxonomy" id="39272"/>
    <lineage>
        <taxon>Eukaryota</taxon>
        <taxon>Metazoa</taxon>
        <taxon>Ecdysozoa</taxon>
        <taxon>Arthropoda</taxon>
        <taxon>Hexapoda</taxon>
        <taxon>Collembola</taxon>
        <taxon>Symphypleona</taxon>
        <taxon>Sminthuridae</taxon>
        <taxon>Allacma</taxon>
    </lineage>
</organism>
<reference evidence="1" key="1">
    <citation type="submission" date="2021-06" db="EMBL/GenBank/DDBJ databases">
        <authorList>
            <person name="Hodson N. C."/>
            <person name="Mongue J. A."/>
            <person name="Jaron S. K."/>
        </authorList>
    </citation>
    <scope>NUCLEOTIDE SEQUENCE</scope>
</reference>
<gene>
    <name evidence="1" type="ORF">AFUS01_LOCUS29630</name>
</gene>
<dbReference type="Proteomes" id="UP000708208">
    <property type="component" value="Unassembled WGS sequence"/>
</dbReference>
<dbReference type="EMBL" id="CAJVCH010441014">
    <property type="protein sequence ID" value="CAG7819167.1"/>
    <property type="molecule type" value="Genomic_DNA"/>
</dbReference>
<protein>
    <submittedName>
        <fullName evidence="1">Uncharacterized protein</fullName>
    </submittedName>
</protein>
<proteinExistence type="predicted"/>
<comment type="caution">
    <text evidence="1">The sequence shown here is derived from an EMBL/GenBank/DDBJ whole genome shotgun (WGS) entry which is preliminary data.</text>
</comment>
<evidence type="ECO:0000313" key="2">
    <source>
        <dbReference type="Proteomes" id="UP000708208"/>
    </source>
</evidence>
<evidence type="ECO:0000313" key="1">
    <source>
        <dbReference type="EMBL" id="CAG7819167.1"/>
    </source>
</evidence>
<sequence length="67" mass="7785">MGLENLVSLKFYCMDFPFKVPQDGWGYFSNLTKWFILEPMGELEIHLAFPQVISYGRNIICPTVNKP</sequence>